<keyword evidence="2" id="KW-0812">Transmembrane</keyword>
<gene>
    <name evidence="4" type="ORF">Tco_0771811</name>
</gene>
<dbReference type="Pfam" id="PF07727">
    <property type="entry name" value="RVT_2"/>
    <property type="match status" value="1"/>
</dbReference>
<accession>A0ABQ4ZGF1</accession>
<feature type="compositionally biased region" description="Low complexity" evidence="1">
    <location>
        <begin position="152"/>
        <end position="167"/>
    </location>
</feature>
<evidence type="ECO:0000259" key="3">
    <source>
        <dbReference type="Pfam" id="PF07727"/>
    </source>
</evidence>
<feature type="transmembrane region" description="Helical" evidence="2">
    <location>
        <begin position="734"/>
        <end position="762"/>
    </location>
</feature>
<dbReference type="PANTHER" id="PTHR11439">
    <property type="entry name" value="GAG-POL-RELATED RETROTRANSPOSON"/>
    <property type="match status" value="1"/>
</dbReference>
<dbReference type="InterPro" id="IPR043502">
    <property type="entry name" value="DNA/RNA_pol_sf"/>
</dbReference>
<keyword evidence="5" id="KW-1185">Reference proteome</keyword>
<dbReference type="CDD" id="cd09272">
    <property type="entry name" value="RNase_HI_RT_Ty1"/>
    <property type="match status" value="1"/>
</dbReference>
<protein>
    <submittedName>
        <fullName evidence="4">Ribonuclease H-like domain-containing protein</fullName>
    </submittedName>
</protein>
<dbReference type="InterPro" id="IPR013103">
    <property type="entry name" value="RVT_2"/>
</dbReference>
<reference evidence="4" key="2">
    <citation type="submission" date="2022-01" db="EMBL/GenBank/DDBJ databases">
        <authorList>
            <person name="Yamashiro T."/>
            <person name="Shiraishi A."/>
            <person name="Satake H."/>
            <person name="Nakayama K."/>
        </authorList>
    </citation>
    <scope>NUCLEOTIDE SEQUENCE</scope>
</reference>
<feature type="transmembrane region" description="Helical" evidence="2">
    <location>
        <begin position="696"/>
        <end position="722"/>
    </location>
</feature>
<organism evidence="4 5">
    <name type="scientific">Tanacetum coccineum</name>
    <dbReference type="NCBI Taxonomy" id="301880"/>
    <lineage>
        <taxon>Eukaryota</taxon>
        <taxon>Viridiplantae</taxon>
        <taxon>Streptophyta</taxon>
        <taxon>Embryophyta</taxon>
        <taxon>Tracheophyta</taxon>
        <taxon>Spermatophyta</taxon>
        <taxon>Magnoliopsida</taxon>
        <taxon>eudicotyledons</taxon>
        <taxon>Gunneridae</taxon>
        <taxon>Pentapetalae</taxon>
        <taxon>asterids</taxon>
        <taxon>campanulids</taxon>
        <taxon>Asterales</taxon>
        <taxon>Asteraceae</taxon>
        <taxon>Asteroideae</taxon>
        <taxon>Anthemideae</taxon>
        <taxon>Anthemidinae</taxon>
        <taxon>Tanacetum</taxon>
    </lineage>
</organism>
<evidence type="ECO:0000313" key="4">
    <source>
        <dbReference type="EMBL" id="GJS89175.1"/>
    </source>
</evidence>
<feature type="domain" description="Reverse transcriptase Ty1/copia-type" evidence="3">
    <location>
        <begin position="240"/>
        <end position="442"/>
    </location>
</feature>
<evidence type="ECO:0000313" key="5">
    <source>
        <dbReference type="Proteomes" id="UP001151760"/>
    </source>
</evidence>
<dbReference type="SUPFAM" id="SSF56672">
    <property type="entry name" value="DNA/RNA polymerases"/>
    <property type="match status" value="1"/>
</dbReference>
<sequence length="834" mass="93103">MLVELDPAELVETDQNNSILLIDPNPAGWSKRPANCLSCWDNGVTAVKTSAEEFQLPDESQVVLRIPREHDLYTFHISDLQPEQKATCLVAKASLDESNRWHRKDGSSPLQRYVVFVLHKQQSEILSQAEAEIRNQCVSADRDPAGIGSAGGVSASSTSTGSDPAGSLRQGYDPLVSSCCSDKKAELTNSKFGESVLSIGYISRSTKLKAHEDPDWCSYAKRCKTVHQPQVMETCHSNLLGHRQEEGIDYDEVFAPVARIEAIRLFLAFASYMGFLVYQLDVKSAFLYGEIEEEVYVTQPKGFEDPYFPKHVYRVVKALYGLHQAPRAWYARLSAFLLQHNYRRGTIDKTLFIKKDSRDILLVQVYVDDIIFGSTNKAWCDEFEVLMKGEFEMSAMGEMSFFLGLQVKQLPDGIFISQDKYVKDMLTKFDMESVRTATTPYEAAKTKLKDETDPPVNVHLYRSMIGSLMYLTASRPDIMFAVSACSRHQVTPLTSHLNAVKKIFKYLKGQPKLGLWYPKDSPFQLEAYSDSDYAGSHGDRKSTTGGCQFLGRRLISWQCKKQTIVATSSTEAEYVAAASCCAQVLWIQNQLLDYGFNFMNTKIFIDNQSTICIVKNPVFHQRTKHIEIRHHFIRDANEKNLIQVLKIHTDDNVADLLTKAFDGPRFEYLVVHIGMSILMLVVILSAERLVSAGRTMILLVVILSAGRLVSAGRTMILLVVILSAGRLVSAAMDYAAGSVYMLVGIPLLVDSFLLIGFVYAANTSIHAAELVCAGSIMFLLADLFLLVVTCFCCLNLVSAVLSLILLVGWSLPLVTWFLLVVSIHAGGTMYLLPE</sequence>
<feature type="region of interest" description="Disordered" evidence="1">
    <location>
        <begin position="148"/>
        <end position="167"/>
    </location>
</feature>
<evidence type="ECO:0000256" key="1">
    <source>
        <dbReference type="SAM" id="MobiDB-lite"/>
    </source>
</evidence>
<keyword evidence="2" id="KW-1133">Transmembrane helix</keyword>
<feature type="transmembrane region" description="Helical" evidence="2">
    <location>
        <begin position="666"/>
        <end position="684"/>
    </location>
</feature>
<dbReference type="EMBL" id="BQNB010011331">
    <property type="protein sequence ID" value="GJS89175.1"/>
    <property type="molecule type" value="Genomic_DNA"/>
</dbReference>
<comment type="caution">
    <text evidence="4">The sequence shown here is derived from an EMBL/GenBank/DDBJ whole genome shotgun (WGS) entry which is preliminary data.</text>
</comment>
<dbReference type="Proteomes" id="UP001151760">
    <property type="component" value="Unassembled WGS sequence"/>
</dbReference>
<name>A0ABQ4ZGF1_9ASTR</name>
<keyword evidence="2" id="KW-0472">Membrane</keyword>
<dbReference type="PANTHER" id="PTHR11439:SF495">
    <property type="entry name" value="REVERSE TRANSCRIPTASE, RNA-DEPENDENT DNA POLYMERASE-RELATED"/>
    <property type="match status" value="1"/>
</dbReference>
<proteinExistence type="predicted"/>
<evidence type="ECO:0000256" key="2">
    <source>
        <dbReference type="SAM" id="Phobius"/>
    </source>
</evidence>
<reference evidence="4" key="1">
    <citation type="journal article" date="2022" name="Int. J. Mol. Sci.">
        <title>Draft Genome of Tanacetum Coccineum: Genomic Comparison of Closely Related Tanacetum-Family Plants.</title>
        <authorList>
            <person name="Yamashiro T."/>
            <person name="Shiraishi A."/>
            <person name="Nakayama K."/>
            <person name="Satake H."/>
        </authorList>
    </citation>
    <scope>NUCLEOTIDE SEQUENCE</scope>
</reference>